<reference evidence="2" key="1">
    <citation type="submission" date="2017-03" db="EMBL/GenBank/DDBJ databases">
        <title>Phytopthora megakarya and P. palmivora, two closely related causual agents of cacao black pod achieved similar genome size and gene model numbers by different mechanisms.</title>
        <authorList>
            <person name="Ali S."/>
            <person name="Shao J."/>
            <person name="Larry D.J."/>
            <person name="Kronmiller B."/>
            <person name="Shen D."/>
            <person name="Strem M.D."/>
            <person name="Melnick R.L."/>
            <person name="Guiltinan M.J."/>
            <person name="Tyler B.M."/>
            <person name="Meinhardt L.W."/>
            <person name="Bailey B.A."/>
        </authorList>
    </citation>
    <scope>NUCLEOTIDE SEQUENCE [LARGE SCALE GENOMIC DNA]</scope>
    <source>
        <strain evidence="2">zdho120</strain>
    </source>
</reference>
<accession>A0A225WFY6</accession>
<keyword evidence="2" id="KW-1185">Reference proteome</keyword>
<sequence>MGRENSKNESNKPELLVMATLGIDKLSSTALEANKTSKAFLVYWLLKHDNSINENTKDVLKKMTELDNSSPAQLELLNSKRSFDDAREVTKVRAKWTEYEELALLDNLPPAELAKGDMYQT</sequence>
<dbReference type="Proteomes" id="UP000198211">
    <property type="component" value="Unassembled WGS sequence"/>
</dbReference>
<proteinExistence type="predicted"/>
<evidence type="ECO:0000313" key="1">
    <source>
        <dbReference type="EMBL" id="OWZ16432.1"/>
    </source>
</evidence>
<gene>
    <name evidence="1" type="ORF">PHMEG_0009789</name>
</gene>
<protein>
    <submittedName>
        <fullName evidence="1">Uncharacterized protein</fullName>
    </submittedName>
</protein>
<organism evidence="1 2">
    <name type="scientific">Phytophthora megakarya</name>
    <dbReference type="NCBI Taxonomy" id="4795"/>
    <lineage>
        <taxon>Eukaryota</taxon>
        <taxon>Sar</taxon>
        <taxon>Stramenopiles</taxon>
        <taxon>Oomycota</taxon>
        <taxon>Peronosporomycetes</taxon>
        <taxon>Peronosporales</taxon>
        <taxon>Peronosporaceae</taxon>
        <taxon>Phytophthora</taxon>
    </lineage>
</organism>
<dbReference type="EMBL" id="NBNE01000935">
    <property type="protein sequence ID" value="OWZ16432.1"/>
    <property type="molecule type" value="Genomic_DNA"/>
</dbReference>
<dbReference type="AlphaFoldDB" id="A0A225WFY6"/>
<comment type="caution">
    <text evidence="1">The sequence shown here is derived from an EMBL/GenBank/DDBJ whole genome shotgun (WGS) entry which is preliminary data.</text>
</comment>
<evidence type="ECO:0000313" key="2">
    <source>
        <dbReference type="Proteomes" id="UP000198211"/>
    </source>
</evidence>
<name>A0A225WFY6_9STRA</name>